<comment type="subcellular location">
    <subcellularLocation>
        <location evidence="1">Nucleus</location>
    </subcellularLocation>
</comment>
<dbReference type="EMBL" id="CP019478">
    <property type="protein sequence ID" value="UQC87148.1"/>
    <property type="molecule type" value="Genomic_DNA"/>
</dbReference>
<name>A0A9Q8T0W1_9PEZI</name>
<dbReference type="CDD" id="cd12148">
    <property type="entry name" value="fungal_TF_MHR"/>
    <property type="match status" value="1"/>
</dbReference>
<dbReference type="PROSITE" id="PS00463">
    <property type="entry name" value="ZN2_CY6_FUNGAL_1"/>
    <property type="match status" value="1"/>
</dbReference>
<evidence type="ECO:0000313" key="6">
    <source>
        <dbReference type="EMBL" id="UQC87148.1"/>
    </source>
</evidence>
<dbReference type="InterPro" id="IPR050613">
    <property type="entry name" value="Sec_Metabolite_Reg"/>
</dbReference>
<dbReference type="KEGG" id="clup:CLUP02_12649"/>
<organism evidence="6 7">
    <name type="scientific">Colletotrichum lupini</name>
    <dbReference type="NCBI Taxonomy" id="145971"/>
    <lineage>
        <taxon>Eukaryota</taxon>
        <taxon>Fungi</taxon>
        <taxon>Dikarya</taxon>
        <taxon>Ascomycota</taxon>
        <taxon>Pezizomycotina</taxon>
        <taxon>Sordariomycetes</taxon>
        <taxon>Hypocreomycetidae</taxon>
        <taxon>Glomerellales</taxon>
        <taxon>Glomerellaceae</taxon>
        <taxon>Colletotrichum</taxon>
        <taxon>Colletotrichum acutatum species complex</taxon>
    </lineage>
</organism>
<dbReference type="SMART" id="SM00066">
    <property type="entry name" value="GAL4"/>
    <property type="match status" value="1"/>
</dbReference>
<dbReference type="Gene3D" id="4.10.240.10">
    <property type="entry name" value="Zn(2)-C6 fungal-type DNA-binding domain"/>
    <property type="match status" value="1"/>
</dbReference>
<keyword evidence="7" id="KW-1185">Reference proteome</keyword>
<dbReference type="RefSeq" id="XP_049148759.1">
    <property type="nucleotide sequence ID" value="XM_049291613.1"/>
</dbReference>
<reference evidence="6" key="1">
    <citation type="journal article" date="2021" name="Mol. Plant Microbe Interact.">
        <title>Complete Genome Sequence of the Plant-Pathogenic Fungus Colletotrichum lupini.</title>
        <authorList>
            <person name="Baroncelli R."/>
            <person name="Pensec F."/>
            <person name="Da Lio D."/>
            <person name="Boufleur T."/>
            <person name="Vicente I."/>
            <person name="Sarrocco S."/>
            <person name="Picot A."/>
            <person name="Baraldi E."/>
            <person name="Sukno S."/>
            <person name="Thon M."/>
            <person name="Le Floch G."/>
        </authorList>
    </citation>
    <scope>NUCLEOTIDE SEQUENCE</scope>
    <source>
        <strain evidence="6">IMI 504893</strain>
    </source>
</reference>
<dbReference type="InterPro" id="IPR007219">
    <property type="entry name" value="XnlR_reg_dom"/>
</dbReference>
<dbReference type="Pfam" id="PF04082">
    <property type="entry name" value="Fungal_trans"/>
    <property type="match status" value="1"/>
</dbReference>
<dbReference type="AlphaFoldDB" id="A0A9Q8T0W1"/>
<dbReference type="GO" id="GO:0003677">
    <property type="term" value="F:DNA binding"/>
    <property type="evidence" value="ECO:0007669"/>
    <property type="project" value="InterPro"/>
</dbReference>
<dbReference type="Proteomes" id="UP000830671">
    <property type="component" value="Chromosome 6"/>
</dbReference>
<evidence type="ECO:0000256" key="4">
    <source>
        <dbReference type="SAM" id="MobiDB-lite"/>
    </source>
</evidence>
<feature type="domain" description="Zn(2)-C6 fungal-type" evidence="5">
    <location>
        <begin position="86"/>
        <end position="117"/>
    </location>
</feature>
<dbReference type="SUPFAM" id="SSF57701">
    <property type="entry name" value="Zn2/Cys6 DNA-binding domain"/>
    <property type="match status" value="1"/>
</dbReference>
<evidence type="ECO:0000256" key="3">
    <source>
        <dbReference type="ARBA" id="ARBA00023242"/>
    </source>
</evidence>
<dbReference type="PROSITE" id="PS50048">
    <property type="entry name" value="ZN2_CY6_FUNGAL_2"/>
    <property type="match status" value="1"/>
</dbReference>
<dbReference type="SMART" id="SM00906">
    <property type="entry name" value="Fungal_trans"/>
    <property type="match status" value="1"/>
</dbReference>
<gene>
    <name evidence="6" type="ORF">CLUP02_12649</name>
</gene>
<dbReference type="PANTHER" id="PTHR31001">
    <property type="entry name" value="UNCHARACTERIZED TRANSCRIPTIONAL REGULATORY PROTEIN"/>
    <property type="match status" value="1"/>
</dbReference>
<dbReference type="GO" id="GO:0008270">
    <property type="term" value="F:zinc ion binding"/>
    <property type="evidence" value="ECO:0007669"/>
    <property type="project" value="InterPro"/>
</dbReference>
<dbReference type="PANTHER" id="PTHR31001:SF49">
    <property type="entry name" value="ZN(II)2CYS6 TRANSCRIPTION FACTOR (EUROFUNG)"/>
    <property type="match status" value="1"/>
</dbReference>
<keyword evidence="2" id="KW-0479">Metal-binding</keyword>
<dbReference type="InterPro" id="IPR036864">
    <property type="entry name" value="Zn2-C6_fun-type_DNA-bd_sf"/>
</dbReference>
<feature type="region of interest" description="Disordered" evidence="4">
    <location>
        <begin position="163"/>
        <end position="203"/>
    </location>
</feature>
<proteinExistence type="predicted"/>
<dbReference type="CDD" id="cd00067">
    <property type="entry name" value="GAL4"/>
    <property type="match status" value="1"/>
</dbReference>
<accession>A0A9Q8T0W1</accession>
<sequence>MTGPQRARPLGSRRWRQSPGNVIDQRITFVNEPVDFFRLTPSRVCYTKLGCRKDPIYGYPPMATEAMGADPTDYEGSKKRSRVRYSCTICREKKRKCNRGDPCDQCEKRGLASSCVIVPYLIRGGPSASSEHAALRHQTPQSAEMAALQAKLHRLTEELGQMRSREVEMSRNPISESSASSVSAKQSSSGTETPSLMGITEPTTAGPMVDRVRYVDAANWEAILDDITRLTTHFKTKKYVVCDAEEPEDIPASSAASKPTVPFLLSGAFPTANMTTLMALLPPRNITTRLIERFFEGKEPAWCMFHVPTFWKEFHEFWEDQSRFSLTWLALLFAMINHAAFFCLRADEAVPGDLGPATYVADIFRSHCARCLALDNYTTPGKYKVETMMLYFGSEYLRLADAQQSTAILMSIIVRLAMHSGMHRDPSHFKGMSVFEGEMRKRLWTIVIEIDVLIAFQFGLPSNVQSQYFDTGLPRNLHDRDFDEATVKLPPERPMTEVERTPVMYTIVKSRLVVVFSDIVSRMASRSSPDYGEVLRLDERLERAHEEIPPVLRDRSFTLSVEDTVDLIMQRLWIELMYLKARIVLHRRYFTLGRKDIRFAHSRFACINAATKILEIQFNVNEEYKPGGRLSRERWFVSSLSTHDFLLADMMLCLELSHLLRPEGRNTTGIHIDKEPLLSILQASRDIWKSNRKDSSEAVRAFKILSRMLSLSTGDHYESTPETVSSDGVLGSDMGLRPSYQLACNPVIPGYMPQQPVEPAWMEQDGPARWGFMPTASSSESIPIPMTGVDTAMTLDWSVWDTKVQDPNVDTIDLPWLKSFTDSLNG</sequence>
<dbReference type="GO" id="GO:0005634">
    <property type="term" value="C:nucleus"/>
    <property type="evidence" value="ECO:0007669"/>
    <property type="project" value="UniProtKB-SubCell"/>
</dbReference>
<evidence type="ECO:0000256" key="2">
    <source>
        <dbReference type="ARBA" id="ARBA00022723"/>
    </source>
</evidence>
<keyword evidence="3" id="KW-0539">Nucleus</keyword>
<dbReference type="InterPro" id="IPR001138">
    <property type="entry name" value="Zn2Cys6_DnaBD"/>
</dbReference>
<dbReference type="GeneID" id="73346623"/>
<evidence type="ECO:0000256" key="1">
    <source>
        <dbReference type="ARBA" id="ARBA00004123"/>
    </source>
</evidence>
<evidence type="ECO:0000313" key="7">
    <source>
        <dbReference type="Proteomes" id="UP000830671"/>
    </source>
</evidence>
<protein>
    <submittedName>
        <fullName evidence="6">Fungal specific transcription factor domain-containing protein</fullName>
    </submittedName>
</protein>
<dbReference type="Pfam" id="PF00172">
    <property type="entry name" value="Zn_clus"/>
    <property type="match status" value="1"/>
</dbReference>
<evidence type="ECO:0000259" key="5">
    <source>
        <dbReference type="PROSITE" id="PS50048"/>
    </source>
</evidence>
<feature type="compositionally biased region" description="Low complexity" evidence="4">
    <location>
        <begin position="175"/>
        <end position="189"/>
    </location>
</feature>
<dbReference type="GO" id="GO:0000981">
    <property type="term" value="F:DNA-binding transcription factor activity, RNA polymerase II-specific"/>
    <property type="evidence" value="ECO:0007669"/>
    <property type="project" value="InterPro"/>
</dbReference>
<dbReference type="GO" id="GO:0006351">
    <property type="term" value="P:DNA-templated transcription"/>
    <property type="evidence" value="ECO:0007669"/>
    <property type="project" value="InterPro"/>
</dbReference>